<feature type="region of interest" description="Disordered" evidence="2">
    <location>
        <begin position="413"/>
        <end position="432"/>
    </location>
</feature>
<feature type="region of interest" description="Disordered" evidence="2">
    <location>
        <begin position="1416"/>
        <end position="1444"/>
    </location>
</feature>
<dbReference type="InterPro" id="IPR036910">
    <property type="entry name" value="HMG_box_dom_sf"/>
</dbReference>
<feature type="region of interest" description="Disordered" evidence="2">
    <location>
        <begin position="122"/>
        <end position="156"/>
    </location>
</feature>
<evidence type="ECO:0000256" key="2">
    <source>
        <dbReference type="SAM" id="MobiDB-lite"/>
    </source>
</evidence>
<name>A0AAW1RB35_9CHLO</name>
<feature type="DNA-binding region" description="HMG box" evidence="1">
    <location>
        <begin position="49"/>
        <end position="119"/>
    </location>
</feature>
<keyword evidence="1" id="KW-0238">DNA-binding</keyword>
<feature type="region of interest" description="Disordered" evidence="2">
    <location>
        <begin position="235"/>
        <end position="367"/>
    </location>
</feature>
<comment type="caution">
    <text evidence="4">The sequence shown here is derived from an EMBL/GenBank/DDBJ whole genome shotgun (WGS) entry which is preliminary data.</text>
</comment>
<feature type="compositionally biased region" description="Basic residues" evidence="2">
    <location>
        <begin position="826"/>
        <end position="837"/>
    </location>
</feature>
<feature type="domain" description="HMG box" evidence="3">
    <location>
        <begin position="49"/>
        <end position="119"/>
    </location>
</feature>
<feature type="DNA-binding region" description="HMG box" evidence="1">
    <location>
        <begin position="157"/>
        <end position="232"/>
    </location>
</feature>
<dbReference type="EMBL" id="JALJOS010000015">
    <property type="protein sequence ID" value="KAK9830691.1"/>
    <property type="molecule type" value="Genomic_DNA"/>
</dbReference>
<accession>A0AAW1RB35</accession>
<feature type="compositionally biased region" description="Low complexity" evidence="2">
    <location>
        <begin position="1474"/>
        <end position="1491"/>
    </location>
</feature>
<protein>
    <recommendedName>
        <fullName evidence="3">HMG box domain-containing protein</fullName>
    </recommendedName>
</protein>
<feature type="compositionally biased region" description="Basic and acidic residues" evidence="2">
    <location>
        <begin position="1508"/>
        <end position="1517"/>
    </location>
</feature>
<sequence length="1748" mass="183469">MAQEAAEQSLDERLNVLKELQQKNSLGKWAAQAGSAQGGLKPKWIGEPPKRPRAAAKIFSDEKLRLIKQSGSRPAWRANTIPRDVQDDFEGLPEVQKQAWETLAAEERAKYQRDLVSYDKQNPGYSASLGQKKLAASKPARATKPSARRKSAAVAGPKPIKEAVQFYIDEKVENRLRRDPQAAKQDPGELRKEIASKEKEAFRELAPIARERFEQQAADDKKRYLQELEQFPAAKAAWQKQQEKLQKQAAASGKTVAELAEGEAESDPDVSDSDDDDAKSDGDFAEPGAASDVDADAEHQPGRRKKASAAAVRGAKQGVARGRGRAVPSPVPPKAAVAQEDKPDAFDHPVDGEDDSEEEEEELEEDCSVNCHISRTGKAIVTGRNGKPIFKEVKAKARPVPRAQLACTAARKGPYGKAPAPGAKAGSGDSNIPRGMMELNGRLVPTAARKGPYGKAPVAKPKGPAAKPVGAETKKRAVPKVKPSAAASAGADVENTAPTAIEETAVAVKKADQPIVHRRGRASKAMPTASAEAPAATVAVAQENVGEGASRDVPNVEAAAAACAPELTAAAKAEGTGQPQGRKRGRPAKVTATTKATSSAGPPASDAPQDVNLRPGPVQVGLPAPISTETAKSADIDMLDVQPAVCGDAADGAQPISAAPAPSESAPVTSPGKPAGKGCGGKRKGDALVSEAAVEAAPKRRATGKAAAEAATIETTDAAMVDTLTANDDAITAGQDATNPAKQEKAVSEVPMRRGRGKPAASRAAANPGPHKPAAATEKMAEAAEAVNVNGAEAVAAEDEAALGKGARRGGKAKALAPKGGVAKPAAKRGRPARRASKAAQQAPVSGAEQGPEAASTGVEALAELEVVKGVAGPDFVPPTLEKQPGTREEPITSPVALMKAAGLPSGPAPVLPLNIALGSSQDASSQEQNIDAHLPTSQAWKTGKSGRRSSILGGLSNTVKRMWPFNRGIQAAAAATALPEGNEVAEEPAVLIDAAAAAAEGVRISPRLQQAAEQASQDGQRFVGRAVSKAFPDPATRKMRMFSGSVVSFDPVEALWRVEYEDDDREQLFWEELEPVLVGEPAPAMAVQAGAEQPAGQLDKGQYDKQHGDILAATAMPQGKVIANGDVQSILEWLSSGGAAARAFRHRKAQEVDSSQPELRSNDRQLLLDVQKHLKAVLESLPGSDIEALAASEKAVRATLEGRAYECLKQEAELAGHAPPRSVTVPVLRKHLNVNNGFKHELVRKLLVSKRIMTDKDIEHLRAGLSAPDGSAGGRCSSKAPANRTGQHGIAAGGKGPNKAQKPSLPRVPGHQPGSSITEEGAPSHARGDQGRLPELFDAIDQMHRQDIGKAVPGALKSMQHATSQDLQNAQPHDPDKENAPAQAAADAGRGTQGGMVQSSRQALYKLNVLNTQGSSRWQQPATAARRTPSKPSGSQVERADKQNLAWQIPPEISLLPAMHATHVDERPTGRFTPTTACANATPAPPANAEAEAEEGHQAGAEQETGEPCHDPSDISSEEQRILPLAHPDFPEARLPVAVSSRQQAAAAMQQDTPESVVGALPASLSSTHQAYNKVHPFVEESLRHLETIRTIHQQGGCFDGQAANAGGPSCTPFNGNMCGPRAMLIALVHIKDCSHGAECQDEWCCGEPDKSILRHAIDCQDSYCNKAMCQEWKRAQASLRTCFPACPICPKAEQFLEQLEVAASSAAAEEQAEAAFQSATAKMKVTHCAAAADRTLLASLKAECRS</sequence>
<evidence type="ECO:0000313" key="4">
    <source>
        <dbReference type="EMBL" id="KAK9830691.1"/>
    </source>
</evidence>
<proteinExistence type="predicted"/>
<feature type="compositionally biased region" description="Low complexity" evidence="2">
    <location>
        <begin position="813"/>
        <end position="825"/>
    </location>
</feature>
<dbReference type="PANTHER" id="PTHR37384">
    <property type="entry name" value="OS01G0835600 PROTEIN"/>
    <property type="match status" value="1"/>
</dbReference>
<dbReference type="GO" id="GO:0003677">
    <property type="term" value="F:DNA binding"/>
    <property type="evidence" value="ECO:0007669"/>
    <property type="project" value="UniProtKB-UniRule"/>
</dbReference>
<feature type="region of interest" description="Disordered" evidence="2">
    <location>
        <begin position="1358"/>
        <end position="1399"/>
    </location>
</feature>
<feature type="region of interest" description="Disordered" evidence="2">
    <location>
        <begin position="650"/>
        <end position="686"/>
    </location>
</feature>
<feature type="region of interest" description="Disordered" evidence="2">
    <location>
        <begin position="174"/>
        <end position="196"/>
    </location>
</feature>
<gene>
    <name evidence="4" type="ORF">WJX74_002847</name>
</gene>
<dbReference type="GO" id="GO:0005634">
    <property type="term" value="C:nucleus"/>
    <property type="evidence" value="ECO:0007669"/>
    <property type="project" value="UniProtKB-UniRule"/>
</dbReference>
<evidence type="ECO:0000256" key="1">
    <source>
        <dbReference type="PROSITE-ProRule" id="PRU00267"/>
    </source>
</evidence>
<feature type="compositionally biased region" description="Acidic residues" evidence="2">
    <location>
        <begin position="260"/>
        <end position="278"/>
    </location>
</feature>
<dbReference type="Pfam" id="PF21743">
    <property type="entry name" value="PTM_DIR17_Tudor"/>
    <property type="match status" value="1"/>
</dbReference>
<dbReference type="PANTHER" id="PTHR37384:SF1">
    <property type="entry name" value="OS01G0835600 PROTEIN"/>
    <property type="match status" value="1"/>
</dbReference>
<evidence type="ECO:0000259" key="3">
    <source>
        <dbReference type="PROSITE" id="PS50118"/>
    </source>
</evidence>
<dbReference type="InterPro" id="IPR009071">
    <property type="entry name" value="HMG_box_dom"/>
</dbReference>
<reference evidence="4 5" key="1">
    <citation type="journal article" date="2024" name="Nat. Commun.">
        <title>Phylogenomics reveals the evolutionary origins of lichenization in chlorophyte algae.</title>
        <authorList>
            <person name="Puginier C."/>
            <person name="Libourel C."/>
            <person name="Otte J."/>
            <person name="Skaloud P."/>
            <person name="Haon M."/>
            <person name="Grisel S."/>
            <person name="Petersen M."/>
            <person name="Berrin J.G."/>
            <person name="Delaux P.M."/>
            <person name="Dal Grande F."/>
            <person name="Keller J."/>
        </authorList>
    </citation>
    <scope>NUCLEOTIDE SEQUENCE [LARGE SCALE GENOMIC DNA]</scope>
    <source>
        <strain evidence="4 5">SAG 2145</strain>
    </source>
</reference>
<dbReference type="SUPFAM" id="SSF47095">
    <property type="entry name" value="HMG-box"/>
    <property type="match status" value="1"/>
</dbReference>
<keyword evidence="5" id="KW-1185">Reference proteome</keyword>
<feature type="compositionally biased region" description="Low complexity" evidence="2">
    <location>
        <begin position="452"/>
        <end position="471"/>
    </location>
</feature>
<feature type="compositionally biased region" description="Low complexity" evidence="2">
    <location>
        <begin position="413"/>
        <end position="428"/>
    </location>
</feature>
<feature type="region of interest" description="Disordered" evidence="2">
    <location>
        <begin position="1467"/>
        <end position="1517"/>
    </location>
</feature>
<feature type="compositionally biased region" description="Polar residues" evidence="2">
    <location>
        <begin position="1361"/>
        <end position="1372"/>
    </location>
</feature>
<dbReference type="Proteomes" id="UP001438707">
    <property type="component" value="Unassembled WGS sequence"/>
</dbReference>
<dbReference type="PROSITE" id="PS50118">
    <property type="entry name" value="HMG_BOX_2"/>
    <property type="match status" value="2"/>
</dbReference>
<feature type="region of interest" description="Disordered" evidence="2">
    <location>
        <begin position="1265"/>
        <end position="1332"/>
    </location>
</feature>
<dbReference type="CDD" id="cd20401">
    <property type="entry name" value="Tudor_AtPTM-like"/>
    <property type="match status" value="1"/>
</dbReference>
<feature type="compositionally biased region" description="Low complexity" evidence="2">
    <location>
        <begin position="588"/>
        <end position="604"/>
    </location>
</feature>
<feature type="compositionally biased region" description="Basic and acidic residues" evidence="2">
    <location>
        <begin position="339"/>
        <end position="351"/>
    </location>
</feature>
<dbReference type="Gene3D" id="1.10.30.10">
    <property type="entry name" value="High mobility group box domain"/>
    <property type="match status" value="1"/>
</dbReference>
<feature type="region of interest" description="Disordered" evidence="2">
    <location>
        <begin position="805"/>
        <end position="856"/>
    </location>
</feature>
<evidence type="ECO:0000313" key="5">
    <source>
        <dbReference type="Proteomes" id="UP001438707"/>
    </source>
</evidence>
<dbReference type="InterPro" id="IPR047365">
    <property type="entry name" value="Tudor_AtPTM-like"/>
</dbReference>
<feature type="domain" description="HMG box" evidence="3">
    <location>
        <begin position="157"/>
        <end position="232"/>
    </location>
</feature>
<keyword evidence="1" id="KW-0539">Nucleus</keyword>
<feature type="region of interest" description="Disordered" evidence="2">
    <location>
        <begin position="732"/>
        <end position="775"/>
    </location>
</feature>
<feature type="compositionally biased region" description="Low complexity" evidence="2">
    <location>
        <begin position="1381"/>
        <end position="1391"/>
    </location>
</feature>
<feature type="region of interest" description="Disordered" evidence="2">
    <location>
        <begin position="571"/>
        <end position="615"/>
    </location>
</feature>
<feature type="compositionally biased region" description="Low complexity" evidence="2">
    <location>
        <begin position="653"/>
        <end position="676"/>
    </location>
</feature>
<feature type="compositionally biased region" description="Acidic residues" evidence="2">
    <location>
        <begin position="352"/>
        <end position="367"/>
    </location>
</feature>
<organism evidence="4 5">
    <name type="scientific">Apatococcus lobatus</name>
    <dbReference type="NCBI Taxonomy" id="904363"/>
    <lineage>
        <taxon>Eukaryota</taxon>
        <taxon>Viridiplantae</taxon>
        <taxon>Chlorophyta</taxon>
        <taxon>core chlorophytes</taxon>
        <taxon>Trebouxiophyceae</taxon>
        <taxon>Chlorellales</taxon>
        <taxon>Chlorellaceae</taxon>
        <taxon>Apatococcus</taxon>
    </lineage>
</organism>
<feature type="region of interest" description="Disordered" evidence="2">
    <location>
        <begin position="452"/>
        <end position="483"/>
    </location>
</feature>